<name>A0A0D9QET7_PLAFR</name>
<feature type="compositionally biased region" description="Basic and acidic residues" evidence="2">
    <location>
        <begin position="229"/>
        <end position="247"/>
    </location>
</feature>
<dbReference type="GeneID" id="24270183"/>
<evidence type="ECO:0000256" key="2">
    <source>
        <dbReference type="SAM" id="MobiDB-lite"/>
    </source>
</evidence>
<feature type="compositionally biased region" description="Polar residues" evidence="2">
    <location>
        <begin position="216"/>
        <end position="228"/>
    </location>
</feature>
<keyword evidence="4" id="KW-1185">Reference proteome</keyword>
<dbReference type="VEuPathDB" id="PlasmoDB:AK88_04869"/>
<organism evidence="3 4">
    <name type="scientific">Plasmodium fragile</name>
    <dbReference type="NCBI Taxonomy" id="5857"/>
    <lineage>
        <taxon>Eukaryota</taxon>
        <taxon>Sar</taxon>
        <taxon>Alveolata</taxon>
        <taxon>Apicomplexa</taxon>
        <taxon>Aconoidasida</taxon>
        <taxon>Haemosporida</taxon>
        <taxon>Plasmodiidae</taxon>
        <taxon>Plasmodium</taxon>
        <taxon>Plasmodium (Plasmodium)</taxon>
    </lineage>
</organism>
<evidence type="ECO:0000256" key="1">
    <source>
        <dbReference type="SAM" id="Coils"/>
    </source>
</evidence>
<proteinExistence type="predicted"/>
<dbReference type="AlphaFoldDB" id="A0A0D9QET7"/>
<reference evidence="3 4" key="1">
    <citation type="submission" date="2014-03" db="EMBL/GenBank/DDBJ databases">
        <title>The Genome Sequence of Plasmodium fragile nilgiri.</title>
        <authorList>
            <consortium name="The Broad Institute Genomics Platform"/>
            <consortium name="The Broad Institute Genome Sequencing Center for Infectious Disease"/>
            <person name="Neafsey D."/>
            <person name="Duraisingh M."/>
            <person name="Young S.K."/>
            <person name="Zeng Q."/>
            <person name="Gargeya S."/>
            <person name="Abouelleil A."/>
            <person name="Alvarado L."/>
            <person name="Chapman S.B."/>
            <person name="Gainer-Dewar J."/>
            <person name="Goldberg J."/>
            <person name="Griggs A."/>
            <person name="Gujja S."/>
            <person name="Hansen M."/>
            <person name="Howarth C."/>
            <person name="Imamovic A."/>
            <person name="Larimer J."/>
            <person name="Pearson M."/>
            <person name="Poon T.W."/>
            <person name="Priest M."/>
            <person name="Roberts A."/>
            <person name="Saif S."/>
            <person name="Shea T."/>
            <person name="Sykes S."/>
            <person name="Wortman J."/>
            <person name="Nusbaum C."/>
            <person name="Birren B."/>
        </authorList>
    </citation>
    <scope>NUCLEOTIDE SEQUENCE [LARGE SCALE GENOMIC DNA]</scope>
    <source>
        <strain evidence="4">nilgiri</strain>
    </source>
</reference>
<accession>A0A0D9QET7</accession>
<evidence type="ECO:0000313" key="4">
    <source>
        <dbReference type="Proteomes" id="UP000054561"/>
    </source>
</evidence>
<keyword evidence="1" id="KW-0175">Coiled coil</keyword>
<feature type="coiled-coil region" evidence="1">
    <location>
        <begin position="118"/>
        <end position="159"/>
    </location>
</feature>
<dbReference type="RefSeq" id="XP_012337896.1">
    <property type="nucleotide sequence ID" value="XM_012482473.1"/>
</dbReference>
<dbReference type="Proteomes" id="UP000054561">
    <property type="component" value="Unassembled WGS sequence"/>
</dbReference>
<feature type="region of interest" description="Disordered" evidence="2">
    <location>
        <begin position="202"/>
        <end position="270"/>
    </location>
</feature>
<dbReference type="EMBL" id="KQ001722">
    <property type="protein sequence ID" value="KJP85518.1"/>
    <property type="molecule type" value="Genomic_DNA"/>
</dbReference>
<evidence type="ECO:0000313" key="3">
    <source>
        <dbReference type="EMBL" id="KJP85518.1"/>
    </source>
</evidence>
<sequence>MSTGVYVPHLQVIGFDFDSRKNLFIKKKIIQKHITDTNQIIHENFELRKSIRKLKHDICRNKIKKDYLHFSLMDIEEGVDDVKYLKQNCEFLFSDINNVISSLEAKKKNRKLIFQISEQKLREQISNVDAKISAMKSENVVLEANMQSLLKEISQMDKAAQGDQEEDATHLLDTKGNLGDDDVARVSMFFKCSDAVVAGEIGEENETDDAPHVEGGSNQQNETDNVVEQSRDHAHKQAADQDAAPEKKKQKKLRTKDIHERSAMLRKKYK</sequence>
<gene>
    <name evidence="3" type="ORF">AK88_04869</name>
</gene>
<protein>
    <submittedName>
        <fullName evidence="3">Uncharacterized protein</fullName>
    </submittedName>
</protein>